<dbReference type="SUPFAM" id="SSF56988">
    <property type="entry name" value="Anthrax protective antigen"/>
    <property type="match status" value="5"/>
</dbReference>
<accession>A0ABV4Z000</accession>
<evidence type="ECO:0000313" key="5">
    <source>
        <dbReference type="Proteomes" id="UP001241748"/>
    </source>
</evidence>
<keyword evidence="1" id="KW-0812">Transmembrane</keyword>
<keyword evidence="5" id="KW-1185">Reference proteome</keyword>
<dbReference type="Gene3D" id="2.30.30.40">
    <property type="entry name" value="SH3 Domains"/>
    <property type="match status" value="1"/>
</dbReference>
<dbReference type="SMART" id="SM00047">
    <property type="entry name" value="LYZ2"/>
    <property type="match status" value="1"/>
</dbReference>
<dbReference type="InterPro" id="IPR037524">
    <property type="entry name" value="PA14/GLEYA"/>
</dbReference>
<dbReference type="Proteomes" id="UP001241748">
    <property type="component" value="Unassembled WGS sequence"/>
</dbReference>
<proteinExistence type="predicted"/>
<dbReference type="Gene3D" id="3.90.182.10">
    <property type="entry name" value="Toxin - Anthrax Protective Antigen,domain 1"/>
    <property type="match status" value="4"/>
</dbReference>
<feature type="domain" description="PA14" evidence="3">
    <location>
        <begin position="431"/>
        <end position="583"/>
    </location>
</feature>
<evidence type="ECO:0000259" key="3">
    <source>
        <dbReference type="PROSITE" id="PS51820"/>
    </source>
</evidence>
<comment type="caution">
    <text evidence="4">The sequence shown here is derived from an EMBL/GenBank/DDBJ whole genome shotgun (WGS) entry which is preliminary data.</text>
</comment>
<gene>
    <name evidence="4" type="ORF">P5G62_025270</name>
</gene>
<reference evidence="4 5" key="1">
    <citation type="submission" date="2024-05" db="EMBL/GenBank/DDBJ databases">
        <authorList>
            <person name="Venkateswaran K."/>
        </authorList>
    </citation>
    <scope>NUCLEOTIDE SEQUENCE [LARGE SCALE GENOMIC DNA]</scope>
    <source>
        <strain evidence="4 5">179-C4-2-HS</strain>
    </source>
</reference>
<dbReference type="Pfam" id="PF07691">
    <property type="entry name" value="PA14"/>
    <property type="match status" value="5"/>
</dbReference>
<dbReference type="InterPro" id="IPR003646">
    <property type="entry name" value="SH3-like_bac-type"/>
</dbReference>
<dbReference type="SMART" id="SM00758">
    <property type="entry name" value="PA14"/>
    <property type="match status" value="4"/>
</dbReference>
<feature type="domain" description="PA14" evidence="3">
    <location>
        <begin position="192"/>
        <end position="335"/>
    </location>
</feature>
<evidence type="ECO:0000259" key="2">
    <source>
        <dbReference type="PROSITE" id="PS51781"/>
    </source>
</evidence>
<keyword evidence="1" id="KW-0472">Membrane</keyword>
<dbReference type="InterPro" id="IPR011658">
    <property type="entry name" value="PA14_dom"/>
</dbReference>
<dbReference type="Gene3D" id="1.10.530.10">
    <property type="match status" value="1"/>
</dbReference>
<dbReference type="Pfam" id="PF01832">
    <property type="entry name" value="Glucosaminidase"/>
    <property type="match status" value="1"/>
</dbReference>
<dbReference type="EMBL" id="JAROBZ020000003">
    <property type="protein sequence ID" value="MFB3170427.1"/>
    <property type="molecule type" value="Genomic_DNA"/>
</dbReference>
<dbReference type="RefSeq" id="WP_306076520.1">
    <property type="nucleotide sequence ID" value="NZ_JAROBZ020000003.1"/>
</dbReference>
<name>A0ABV4Z000_9BACI</name>
<evidence type="ECO:0000256" key="1">
    <source>
        <dbReference type="SAM" id="Phobius"/>
    </source>
</evidence>
<organism evidence="4 5">
    <name type="scientific">Neobacillus driksii</name>
    <dbReference type="NCBI Taxonomy" id="3035913"/>
    <lineage>
        <taxon>Bacteria</taxon>
        <taxon>Bacillati</taxon>
        <taxon>Bacillota</taxon>
        <taxon>Bacilli</taxon>
        <taxon>Bacillales</taxon>
        <taxon>Bacillaceae</taxon>
        <taxon>Neobacillus</taxon>
    </lineage>
</organism>
<feature type="domain" description="PA14" evidence="3">
    <location>
        <begin position="575"/>
        <end position="718"/>
    </location>
</feature>
<dbReference type="PROSITE" id="PS51781">
    <property type="entry name" value="SH3B"/>
    <property type="match status" value="1"/>
</dbReference>
<protein>
    <submittedName>
        <fullName evidence="4">PA14 domain-containing protein</fullName>
    </submittedName>
</protein>
<dbReference type="PROSITE" id="PS51820">
    <property type="entry name" value="PA14"/>
    <property type="match status" value="4"/>
</dbReference>
<feature type="transmembrane region" description="Helical" evidence="1">
    <location>
        <begin position="7"/>
        <end position="27"/>
    </location>
</feature>
<evidence type="ECO:0000313" key="4">
    <source>
        <dbReference type="EMBL" id="MFB3170427.1"/>
    </source>
</evidence>
<keyword evidence="1" id="KW-1133">Transmembrane helix</keyword>
<sequence length="1058" mass="117346">MSRKNLIGYIGAGFLTFMLPLGIKVYANEAVYEPKLVEQVESENVDSVPLESWLAYYYPNKTLSGEPVATKIIEPIGELKKLSENHGKGSPIEGIKSDQFSVRYTSAKRLPAGEYILRSTADDGVRVYVDGKLVLDRWTSAPVLRENGVKVKIDDVVNAKAGEEDIHSVEVEYYEGAVNSQIDVSFEPFQGAIEDNWVAEYYPDKTLKGNPIVEGGKNSAVKLQSINFNWKSGSPHSSIPVDGFSARFMKNLEFEEGTYEFQIRADDGSRLWVDDQLVIDSWVSTSGHLKTGRIDLAKGRHTVKVEYFEGVGLANLFVDYKKYTEITTQKGAEVHRNWGSGTAGAGKPADEFTAEFDQTQELAGGDYFIQAQGDDGVKVEVDGQLLIDRWSNSPVLVTNRALWTGVTPGLHAVKTHYYEDGGNASIFSDVVPFDSWLAYYYSNKTMSGAPNAAKVIAPAGELKKLSQKYGTASPIAGIKADSFSARFTSAKRIPAGEYILRATADDGVRVYVDGKLVLDRWSSARVLKENAVKIQIKDIAGAKAGEENVHWVEVEYYEGAGNSQIDVSLEPFQNSIEDTWVAEYYPNKTLKGNPVVVGGKGSAAKLAAINFNWKSGSPHSSIPVDGYSARFTKSMEFEEGTYEFQIRADDGSRIWVDDQLVIDSWVSTSGHLKTGKVSLAKGRHTVKVEYFEGVGLANIFVDYKKIVQTPVQPIEDPIKQEPVVDHTQNVKYVSSIELPVYRSFEELIDYGKHLVFYNPTYTRLLELGYGDTVYVLEEKLYAARIKTVDGLIGWVQKNYLETNLMEDTWMVKEARTFRSGPSQTSSSIGTIPGGSSVYLLDYVTVPGSVYTEWYYIQTQSGQKGWIWGASNPGGNEGYNVIKYEFNKLGSTNQVTIFTPLNTKANVTAEQINSFINFKTGGKTTVMTNMGHAYLKAQEETGLNAIYLLAHSGLETGWGSSSIVKAKYNFYGIGAIDSRPDEGAYNYDTPEGGIIAGAYFIKGNYVDRSWDTDGYFPYTSKPTIDNMRFDNSWHQYATDEAWGAKIANNALDFYNFINK</sequence>
<feature type="domain" description="SH3b" evidence="2">
    <location>
        <begin position="806"/>
        <end position="877"/>
    </location>
</feature>
<feature type="domain" description="PA14" evidence="3">
    <location>
        <begin position="48"/>
        <end position="200"/>
    </location>
</feature>
<dbReference type="InterPro" id="IPR002901">
    <property type="entry name" value="MGlyc_endo_b_GlcNAc-like_dom"/>
</dbReference>